<dbReference type="InterPro" id="IPR036188">
    <property type="entry name" value="FAD/NAD-bd_sf"/>
</dbReference>
<dbReference type="InterPro" id="IPR023753">
    <property type="entry name" value="FAD/NAD-binding_dom"/>
</dbReference>
<dbReference type="RefSeq" id="WP_148135487.1">
    <property type="nucleotide sequence ID" value="NZ_CP017634.1"/>
</dbReference>
<feature type="domain" description="FAD/NAD(P)-binding" evidence="5">
    <location>
        <begin position="2"/>
        <end position="289"/>
    </location>
</feature>
<evidence type="ECO:0000256" key="1">
    <source>
        <dbReference type="ARBA" id="ARBA00009333"/>
    </source>
</evidence>
<dbReference type="EC" id="1.8.1.9" evidence="4"/>
<keyword evidence="4" id="KW-0274">FAD</keyword>
<evidence type="ECO:0000256" key="3">
    <source>
        <dbReference type="ARBA" id="ARBA00023002"/>
    </source>
</evidence>
<dbReference type="EMBL" id="CP017634">
    <property type="protein sequence ID" value="ATW26204.1"/>
    <property type="molecule type" value="Genomic_DNA"/>
</dbReference>
<dbReference type="InterPro" id="IPR005982">
    <property type="entry name" value="Thioredox_Rdtase"/>
</dbReference>
<dbReference type="KEGG" id="fwa:DCMF_16790"/>
<gene>
    <name evidence="6" type="ORF">DCMF_16790</name>
</gene>
<evidence type="ECO:0000256" key="2">
    <source>
        <dbReference type="ARBA" id="ARBA00022630"/>
    </source>
</evidence>
<keyword evidence="2 4" id="KW-0285">Flavoprotein</keyword>
<dbReference type="OrthoDB" id="9806179at2"/>
<keyword evidence="7" id="KW-1185">Reference proteome</keyword>
<keyword evidence="3 4" id="KW-0560">Oxidoreductase</keyword>
<dbReference type="PRINTS" id="PR00469">
    <property type="entry name" value="PNDRDTASEII"/>
</dbReference>
<comment type="cofactor">
    <cofactor evidence="4">
        <name>FAD</name>
        <dbReference type="ChEBI" id="CHEBI:57692"/>
    </cofactor>
</comment>
<evidence type="ECO:0000259" key="5">
    <source>
        <dbReference type="Pfam" id="PF07992"/>
    </source>
</evidence>
<dbReference type="Proteomes" id="UP000323521">
    <property type="component" value="Chromosome"/>
</dbReference>
<dbReference type="PANTHER" id="PTHR48105">
    <property type="entry name" value="THIOREDOXIN REDUCTASE 1-RELATED-RELATED"/>
    <property type="match status" value="1"/>
</dbReference>
<evidence type="ECO:0000313" key="6">
    <source>
        <dbReference type="EMBL" id="ATW26204.1"/>
    </source>
</evidence>
<reference evidence="6 7" key="1">
    <citation type="submission" date="2016-10" db="EMBL/GenBank/DDBJ databases">
        <title>Complete Genome Sequence of Peptococcaceae strain DCMF.</title>
        <authorList>
            <person name="Edwards R.J."/>
            <person name="Holland S.I."/>
            <person name="Deshpande N.P."/>
            <person name="Wong Y.K."/>
            <person name="Ertan H."/>
            <person name="Manefield M."/>
            <person name="Russell T.L."/>
            <person name="Lee M.J."/>
        </authorList>
    </citation>
    <scope>NUCLEOTIDE SEQUENCE [LARGE SCALE GENOMIC DNA]</scope>
    <source>
        <strain evidence="6 7">DCMF</strain>
    </source>
</reference>
<dbReference type="PRINTS" id="PR00368">
    <property type="entry name" value="FADPNR"/>
</dbReference>
<dbReference type="Pfam" id="PF07992">
    <property type="entry name" value="Pyr_redox_2"/>
    <property type="match status" value="1"/>
</dbReference>
<dbReference type="Gene3D" id="3.50.50.60">
    <property type="entry name" value="FAD/NAD(P)-binding domain"/>
    <property type="match status" value="2"/>
</dbReference>
<evidence type="ECO:0000256" key="4">
    <source>
        <dbReference type="RuleBase" id="RU003880"/>
    </source>
</evidence>
<dbReference type="GO" id="GO:0019430">
    <property type="term" value="P:removal of superoxide radicals"/>
    <property type="evidence" value="ECO:0007669"/>
    <property type="project" value="UniProtKB-UniRule"/>
</dbReference>
<dbReference type="NCBIfam" id="TIGR01292">
    <property type="entry name" value="TRX_reduct"/>
    <property type="match status" value="1"/>
</dbReference>
<proteinExistence type="inferred from homology"/>
<name>A0A3G1KUU7_FORW1</name>
<dbReference type="AlphaFoldDB" id="A0A3G1KUU7"/>
<comment type="subunit">
    <text evidence="4">Homodimer.</text>
</comment>
<dbReference type="GO" id="GO:0005737">
    <property type="term" value="C:cytoplasm"/>
    <property type="evidence" value="ECO:0007669"/>
    <property type="project" value="InterPro"/>
</dbReference>
<organism evidence="6 7">
    <name type="scientific">Formimonas warabiya</name>
    <dbReference type="NCBI Taxonomy" id="1761012"/>
    <lineage>
        <taxon>Bacteria</taxon>
        <taxon>Bacillati</taxon>
        <taxon>Bacillota</taxon>
        <taxon>Clostridia</taxon>
        <taxon>Eubacteriales</taxon>
        <taxon>Peptococcaceae</taxon>
        <taxon>Candidatus Formimonas</taxon>
    </lineage>
</organism>
<dbReference type="InterPro" id="IPR050097">
    <property type="entry name" value="Ferredoxin-NADP_redctase_2"/>
</dbReference>
<accession>A0A3G1KUU7</accession>
<comment type="similarity">
    <text evidence="1 4">Belongs to the class-II pyridine nucleotide-disulfide oxidoreductase family.</text>
</comment>
<protein>
    <recommendedName>
        <fullName evidence="4">Thioredoxin reductase</fullName>
        <ecNumber evidence="4">1.8.1.9</ecNumber>
    </recommendedName>
</protein>
<dbReference type="SUPFAM" id="SSF51905">
    <property type="entry name" value="FAD/NAD(P)-binding domain"/>
    <property type="match status" value="1"/>
</dbReference>
<keyword evidence="4" id="KW-0676">Redox-active center</keyword>
<evidence type="ECO:0000313" key="7">
    <source>
        <dbReference type="Proteomes" id="UP000323521"/>
    </source>
</evidence>
<sequence length="304" mass="32884">MHDVIVIGGGPAGLTAGLYGARAGLKILLLERAMPGGQAAMTEKIENYPGYPQGIGGPELMMSFMEQALRFGLEYQSEEVKKVNFYSPEKSVETDGKSFSAKAIILATGSRPKFLNVPGEKEFQGRGVSYCATCDGAFFREKKVVVAGGGDSALEEAMFLTKYAREVVLIHRRDQLRAAKVLQDRAQRNDKLHFMLDSVIETIEGTQGVEKVRLRNVKTGENKVEATDGVFVFVGHIPNTSFLAGTVELTEDGYIRTGNQLKTSVSGVFAAGDVRDKFLRQVSTAVGDGAEAAMAAERYIAELG</sequence>
<dbReference type="GO" id="GO:0004791">
    <property type="term" value="F:thioredoxin-disulfide reductase (NADPH) activity"/>
    <property type="evidence" value="ECO:0007669"/>
    <property type="project" value="UniProtKB-UniRule"/>
</dbReference>
<comment type="catalytic activity">
    <reaction evidence="4">
        <text>[thioredoxin]-dithiol + NADP(+) = [thioredoxin]-disulfide + NADPH + H(+)</text>
        <dbReference type="Rhea" id="RHEA:20345"/>
        <dbReference type="Rhea" id="RHEA-COMP:10698"/>
        <dbReference type="Rhea" id="RHEA-COMP:10700"/>
        <dbReference type="ChEBI" id="CHEBI:15378"/>
        <dbReference type="ChEBI" id="CHEBI:29950"/>
        <dbReference type="ChEBI" id="CHEBI:50058"/>
        <dbReference type="ChEBI" id="CHEBI:57783"/>
        <dbReference type="ChEBI" id="CHEBI:58349"/>
        <dbReference type="EC" id="1.8.1.9"/>
    </reaction>
</comment>